<feature type="domain" description="Immunity MXAN-0049 protein" evidence="1">
    <location>
        <begin position="51"/>
        <end position="197"/>
    </location>
</feature>
<dbReference type="AlphaFoldDB" id="A0A1Y4EIK9"/>
<proteinExistence type="predicted"/>
<evidence type="ECO:0000259" key="1">
    <source>
        <dbReference type="Pfam" id="PF07791"/>
    </source>
</evidence>
<evidence type="ECO:0000313" key="2">
    <source>
        <dbReference type="EMBL" id="OUQ03366.1"/>
    </source>
</evidence>
<dbReference type="Proteomes" id="UP000196258">
    <property type="component" value="Unassembled WGS sequence"/>
</dbReference>
<gene>
    <name evidence="2" type="ORF">B5E91_12710</name>
    <name evidence="3" type="ORF">DXB31_12070</name>
</gene>
<dbReference type="RefSeq" id="WP_087258379.1">
    <property type="nucleotide sequence ID" value="NZ_CALURN010000013.1"/>
</dbReference>
<dbReference type="EMBL" id="QSVF01000060">
    <property type="protein sequence ID" value="RGO06445.1"/>
    <property type="molecule type" value="Genomic_DNA"/>
</dbReference>
<protein>
    <recommendedName>
        <fullName evidence="1">Immunity MXAN-0049 protein domain-containing protein</fullName>
    </recommendedName>
</protein>
<dbReference type="InterPro" id="IPR012433">
    <property type="entry name" value="Imm11"/>
</dbReference>
<name>A0A1Y4EIK9_9FIRM</name>
<dbReference type="Proteomes" id="UP000261087">
    <property type="component" value="Unassembled WGS sequence"/>
</dbReference>
<evidence type="ECO:0000313" key="4">
    <source>
        <dbReference type="Proteomes" id="UP000196258"/>
    </source>
</evidence>
<reference evidence="2" key="2">
    <citation type="journal article" date="2018" name="BMC Genomics">
        <title>Whole genome sequencing and function prediction of 133 gut anaerobes isolated from chicken caecum in pure cultures.</title>
        <authorList>
            <person name="Medvecky M."/>
            <person name="Cejkova D."/>
            <person name="Polansky O."/>
            <person name="Karasova D."/>
            <person name="Kubasova T."/>
            <person name="Cizek A."/>
            <person name="Rychlik I."/>
        </authorList>
    </citation>
    <scope>NUCLEOTIDE SEQUENCE</scope>
    <source>
        <strain evidence="2">An149</strain>
    </source>
</reference>
<comment type="caution">
    <text evidence="2">The sequence shown here is derived from an EMBL/GenBank/DDBJ whole genome shotgun (WGS) entry which is preliminary data.</text>
</comment>
<dbReference type="EMBL" id="NFLB01000020">
    <property type="protein sequence ID" value="OUQ03366.1"/>
    <property type="molecule type" value="Genomic_DNA"/>
</dbReference>
<dbReference type="Pfam" id="PF07791">
    <property type="entry name" value="Imm11"/>
    <property type="match status" value="1"/>
</dbReference>
<evidence type="ECO:0000313" key="5">
    <source>
        <dbReference type="Proteomes" id="UP000261087"/>
    </source>
</evidence>
<sequence length="208" mass="24862">MYYKLTFNHDLIDESIDNGTYPIYAEVSNLKEIEYPGIKQGFFRNIFFETNGREITNWPVVDFYYSSKVSTLENEYLSNVNNWLIVHKKVKKEFEKQKIQGIQYLPVRVVDVLTHSVSHNYYAVNILNWIDGIDMEASEWEYEEEDDAYFFEPKGMVLDEQKCEGYDIFRCTKDTICIFVSEKIKKIFEKNNWQWFSLSEMPSTHKIK</sequence>
<organism evidence="2 4">
    <name type="scientific">Thomasclavelia spiroformis</name>
    <dbReference type="NCBI Taxonomy" id="29348"/>
    <lineage>
        <taxon>Bacteria</taxon>
        <taxon>Bacillati</taxon>
        <taxon>Bacillota</taxon>
        <taxon>Erysipelotrichia</taxon>
        <taxon>Erysipelotrichales</taxon>
        <taxon>Coprobacillaceae</taxon>
        <taxon>Thomasclavelia</taxon>
    </lineage>
</organism>
<reference evidence="3 5" key="3">
    <citation type="submission" date="2018-08" db="EMBL/GenBank/DDBJ databases">
        <title>A genome reference for cultivated species of the human gut microbiota.</title>
        <authorList>
            <person name="Zou Y."/>
            <person name="Xue W."/>
            <person name="Luo G."/>
        </authorList>
    </citation>
    <scope>NUCLEOTIDE SEQUENCE [LARGE SCALE GENOMIC DNA]</scope>
    <source>
        <strain evidence="3 5">OM02-6</strain>
    </source>
</reference>
<evidence type="ECO:0000313" key="3">
    <source>
        <dbReference type="EMBL" id="RGO06445.1"/>
    </source>
</evidence>
<reference evidence="4" key="1">
    <citation type="submission" date="2017-04" db="EMBL/GenBank/DDBJ databases">
        <title>Function of individual gut microbiota members based on whole genome sequencing of pure cultures obtained from chicken caecum.</title>
        <authorList>
            <person name="Medvecky M."/>
            <person name="Cejkova D."/>
            <person name="Polansky O."/>
            <person name="Karasova D."/>
            <person name="Kubasova T."/>
            <person name="Cizek A."/>
            <person name="Rychlik I."/>
        </authorList>
    </citation>
    <scope>NUCLEOTIDE SEQUENCE [LARGE SCALE GENOMIC DNA]</scope>
    <source>
        <strain evidence="4">An149</strain>
    </source>
</reference>
<accession>A0A1Y4EIK9</accession>